<proteinExistence type="predicted"/>
<feature type="compositionally biased region" description="Low complexity" evidence="1">
    <location>
        <begin position="201"/>
        <end position="211"/>
    </location>
</feature>
<comment type="caution">
    <text evidence="3">The sequence shown here is derived from an EMBL/GenBank/DDBJ whole genome shotgun (WGS) entry which is preliminary data.</text>
</comment>
<dbReference type="RefSeq" id="WP_358362623.1">
    <property type="nucleotide sequence ID" value="NZ_JBEZFP010000143.1"/>
</dbReference>
<feature type="region of interest" description="Disordered" evidence="1">
    <location>
        <begin position="283"/>
        <end position="314"/>
    </location>
</feature>
<name>A0ABV3DT07_9ACTN</name>
<reference evidence="3 4" key="1">
    <citation type="submission" date="2024-06" db="EMBL/GenBank/DDBJ databases">
        <title>The Natural Products Discovery Center: Release of the First 8490 Sequenced Strains for Exploring Actinobacteria Biosynthetic Diversity.</title>
        <authorList>
            <person name="Kalkreuter E."/>
            <person name="Kautsar S.A."/>
            <person name="Yang D."/>
            <person name="Bader C.D."/>
            <person name="Teijaro C.N."/>
            <person name="Fluegel L."/>
            <person name="Davis C.M."/>
            <person name="Simpson J.R."/>
            <person name="Lauterbach L."/>
            <person name="Steele A.D."/>
            <person name="Gui C."/>
            <person name="Meng S."/>
            <person name="Li G."/>
            <person name="Viehrig K."/>
            <person name="Ye F."/>
            <person name="Su P."/>
            <person name="Kiefer A.F."/>
            <person name="Nichols A."/>
            <person name="Cepeda A.J."/>
            <person name="Yan W."/>
            <person name="Fan B."/>
            <person name="Jiang Y."/>
            <person name="Adhikari A."/>
            <person name="Zheng C.-J."/>
            <person name="Schuster L."/>
            <person name="Cowan T.M."/>
            <person name="Smanski M.J."/>
            <person name="Chevrette M.G."/>
            <person name="De Carvalho L.P.S."/>
            <person name="Shen B."/>
        </authorList>
    </citation>
    <scope>NUCLEOTIDE SEQUENCE [LARGE SCALE GENOMIC DNA]</scope>
    <source>
        <strain evidence="3 4">NPDC048946</strain>
    </source>
</reference>
<evidence type="ECO:0000313" key="4">
    <source>
        <dbReference type="Proteomes" id="UP001551482"/>
    </source>
</evidence>
<feature type="compositionally biased region" description="Low complexity" evidence="1">
    <location>
        <begin position="128"/>
        <end position="146"/>
    </location>
</feature>
<feature type="compositionally biased region" description="Low complexity" evidence="1">
    <location>
        <begin position="180"/>
        <end position="193"/>
    </location>
</feature>
<evidence type="ECO:0000256" key="2">
    <source>
        <dbReference type="SAM" id="Phobius"/>
    </source>
</evidence>
<organism evidence="3 4">
    <name type="scientific">Streptodolium elevatio</name>
    <dbReference type="NCBI Taxonomy" id="3157996"/>
    <lineage>
        <taxon>Bacteria</taxon>
        <taxon>Bacillati</taxon>
        <taxon>Actinomycetota</taxon>
        <taxon>Actinomycetes</taxon>
        <taxon>Kitasatosporales</taxon>
        <taxon>Streptomycetaceae</taxon>
        <taxon>Streptodolium</taxon>
    </lineage>
</organism>
<feature type="transmembrane region" description="Helical" evidence="2">
    <location>
        <begin position="229"/>
        <end position="250"/>
    </location>
</feature>
<protein>
    <submittedName>
        <fullName evidence="3">Uncharacterized protein</fullName>
    </submittedName>
</protein>
<keyword evidence="4" id="KW-1185">Reference proteome</keyword>
<keyword evidence="2" id="KW-1133">Transmembrane helix</keyword>
<dbReference type="Proteomes" id="UP001551482">
    <property type="component" value="Unassembled WGS sequence"/>
</dbReference>
<gene>
    <name evidence="3" type="ORF">AB0C36_35930</name>
</gene>
<feature type="region of interest" description="Disordered" evidence="1">
    <location>
        <begin position="101"/>
        <end position="223"/>
    </location>
</feature>
<feature type="compositionally biased region" description="Gly residues" evidence="1">
    <location>
        <begin position="286"/>
        <end position="304"/>
    </location>
</feature>
<evidence type="ECO:0000313" key="3">
    <source>
        <dbReference type="EMBL" id="MEU8138878.1"/>
    </source>
</evidence>
<accession>A0ABV3DT07</accession>
<keyword evidence="2" id="KW-0812">Transmembrane</keyword>
<keyword evidence="2" id="KW-0472">Membrane</keyword>
<feature type="compositionally biased region" description="Low complexity" evidence="1">
    <location>
        <begin position="101"/>
        <end position="120"/>
    </location>
</feature>
<dbReference type="EMBL" id="JBEZFP010000143">
    <property type="protein sequence ID" value="MEU8138878.1"/>
    <property type="molecule type" value="Genomic_DNA"/>
</dbReference>
<evidence type="ECO:0000256" key="1">
    <source>
        <dbReference type="SAM" id="MobiDB-lite"/>
    </source>
</evidence>
<feature type="compositionally biased region" description="Pro residues" evidence="1">
    <location>
        <begin position="169"/>
        <end position="179"/>
    </location>
</feature>
<sequence length="411" mass="40379">MPDELQELARVAAANVVRAIGTESWQTVRGSLLNLLMRHGDPGAATWVDAFGSMIEGADGREQNGLRDAAYARFESVFSGLLTTRPDAAAEVALLVLPSSGPSAHSAPGTPGAHAAPAAPNMVKDPYSSAPQSTPQQAAPHASQPQGFPPPSQFPAGGASGPGQGQGLPPMPPGPPPATPYGAPAGAMYQQAPPQGPPQGPYAGAPYQGGQPPMPGGHARPGGASSGKWLVGGLAAVVVIGAVFGGIALFGGSDDDDCPSASAASSGAAGTLSAVANPSSNCDGVGPAGQSGKGGSGGKGGTSGNGNAATLSGPWSGTYDNKVPATLSGSFSITLEQSGSSVEGQLDLDVADCDLSGPVDGTVTGDKVQLRSSGGSSDTIRLEGKLSGDRLTGTYTTTCNDASGTWEAEQG</sequence>